<keyword evidence="4" id="KW-0235">DNA replication</keyword>
<keyword evidence="10" id="KW-1185">Reference proteome</keyword>
<name>A0A0E3ZBW5_9FUSO</name>
<dbReference type="NCBIfam" id="TIGR00594">
    <property type="entry name" value="polc"/>
    <property type="match status" value="1"/>
</dbReference>
<dbReference type="InterPro" id="IPR003141">
    <property type="entry name" value="Pol/His_phosphatase_N"/>
</dbReference>
<protein>
    <recommendedName>
        <fullName evidence="1">DNA-directed DNA polymerase</fullName>
        <ecNumber evidence="1">2.7.7.7</ecNumber>
    </recommendedName>
</protein>
<dbReference type="Gene3D" id="1.10.150.870">
    <property type="match status" value="1"/>
</dbReference>
<dbReference type="InterPro" id="IPR040982">
    <property type="entry name" value="DNA_pol3_finger"/>
</dbReference>
<dbReference type="GO" id="GO:0006260">
    <property type="term" value="P:DNA replication"/>
    <property type="evidence" value="ECO:0007669"/>
    <property type="project" value="UniProtKB-KW"/>
</dbReference>
<dbReference type="Pfam" id="PF02811">
    <property type="entry name" value="PHP"/>
    <property type="match status" value="1"/>
</dbReference>
<evidence type="ECO:0000256" key="4">
    <source>
        <dbReference type="ARBA" id="ARBA00022705"/>
    </source>
</evidence>
<dbReference type="HOGENOM" id="CLU_001600_0_1_0"/>
<dbReference type="EMBL" id="CP011280">
    <property type="protein sequence ID" value="AKC95781.1"/>
    <property type="molecule type" value="Genomic_DNA"/>
</dbReference>
<evidence type="ECO:0000256" key="3">
    <source>
        <dbReference type="ARBA" id="ARBA00022695"/>
    </source>
</evidence>
<organism evidence="9 10">
    <name type="scientific">Sneathia vaginalis</name>
    <dbReference type="NCBI Taxonomy" id="187101"/>
    <lineage>
        <taxon>Bacteria</taxon>
        <taxon>Fusobacteriati</taxon>
        <taxon>Fusobacteriota</taxon>
        <taxon>Fusobacteriia</taxon>
        <taxon>Fusobacteriales</taxon>
        <taxon>Leptotrichiaceae</taxon>
        <taxon>Sneathia</taxon>
    </lineage>
</organism>
<dbReference type="OrthoDB" id="9803237at2"/>
<dbReference type="PATRIC" id="fig|1069640.6.peg.921"/>
<dbReference type="SMART" id="SM00481">
    <property type="entry name" value="POLIIIAc"/>
    <property type="match status" value="1"/>
</dbReference>
<evidence type="ECO:0000313" key="9">
    <source>
        <dbReference type="EMBL" id="AKC95781.1"/>
    </source>
</evidence>
<feature type="domain" description="Polymerase/histidinol phosphatase N-terminal" evidence="8">
    <location>
        <begin position="3"/>
        <end position="69"/>
    </location>
</feature>
<keyword evidence="3" id="KW-0548">Nucleotidyltransferase</keyword>
<dbReference type="InterPro" id="IPR004805">
    <property type="entry name" value="DnaE2/DnaE/PolC"/>
</dbReference>
<dbReference type="Pfam" id="PF17657">
    <property type="entry name" value="DNA_pol3_finger"/>
    <property type="match status" value="1"/>
</dbReference>
<dbReference type="PANTHER" id="PTHR32294:SF0">
    <property type="entry name" value="DNA POLYMERASE III SUBUNIT ALPHA"/>
    <property type="match status" value="1"/>
</dbReference>
<dbReference type="GO" id="GO:0008408">
    <property type="term" value="F:3'-5' exonuclease activity"/>
    <property type="evidence" value="ECO:0007669"/>
    <property type="project" value="InterPro"/>
</dbReference>
<keyword evidence="5" id="KW-0239">DNA-directed DNA polymerase</keyword>
<dbReference type="AlphaFoldDB" id="A0A0E3ZBW5"/>
<keyword evidence="7" id="KW-0175">Coiled coil</keyword>
<dbReference type="RefSeq" id="WP_046328885.1">
    <property type="nucleotide sequence ID" value="NZ_CP011280.1"/>
</dbReference>
<dbReference type="Proteomes" id="UP000033103">
    <property type="component" value="Chromosome"/>
</dbReference>
<dbReference type="InterPro" id="IPR011708">
    <property type="entry name" value="DNA_pol3_alpha_NTPase_dom"/>
</dbReference>
<dbReference type="EC" id="2.7.7.7" evidence="1"/>
<reference evidence="9 10" key="1">
    <citation type="journal article" date="2012" name="BMC Genomics">
        <title>Genomic sequence analysis and characterization of Sneathia amnii sp. nov.</title>
        <authorList>
            <consortium name="Vaginal Microbiome Consortium (additional members)"/>
            <person name="Harwich M.D.Jr."/>
            <person name="Serrano M.G."/>
            <person name="Fettweis J.M."/>
            <person name="Alves J.M."/>
            <person name="Reimers M.A."/>
            <person name="Buck G.A."/>
            <person name="Jefferson K.K."/>
        </authorList>
    </citation>
    <scope>NUCLEOTIDE SEQUENCE [LARGE SCALE GENOMIC DNA]</scope>
    <source>
        <strain evidence="9 10">SN35</strain>
    </source>
</reference>
<evidence type="ECO:0000256" key="2">
    <source>
        <dbReference type="ARBA" id="ARBA00022679"/>
    </source>
</evidence>
<evidence type="ECO:0000256" key="5">
    <source>
        <dbReference type="ARBA" id="ARBA00022932"/>
    </source>
</evidence>
<dbReference type="InterPro" id="IPR029460">
    <property type="entry name" value="DNAPol_HHH"/>
</dbReference>
<sequence>MYINLKVYTDYTLLEGVGKISDYVKKVSELGLKGLGLVDKSMCSAMKMYNLCKKNNINLLMGLTVFVYGVKREGKYILTLYAKGEKGYKELVNLSSLSYVKKGVLDISDISKCNNILVTTGSLNSEVYVLMKDLEYSNVREVLKEYSSKFKDIYLELPCFLNDEKRLVKYIEISKEMDVELIAVNDTFYLQKEDRKLQKIVARIGNKKGYEEKGLYFKTEEEIREDLSFLDKNILDKAIENTEKILEEYKMELDLSSKKVPKLQFDIPQEQYLKNLVYDNLAKKYTKRYDEAKKRADYELEIISKMGFNGYFLIVEDIVRYARQNDILVGPGRGSASGSIVSYLLGITKVDPLKYDLMFERFLNIARKNMPDIDLDFETAKKDKIIQYVMDKYGKDYVSNIITFSTMKEKALIKDLKRVFKNRENKYVIDEVVEKLKGNVRHSSIHPSGVIISSEKLTDIVPINFDSLLNVNITQYQMEELETMGLLKMDFLSLSNLDILSSCTKLTNVKLDDIPLDDKNTFEEYNKGKTLGIFQVEARGITELIKRYIINEFQDISTVLALYRPGPLKSGMIDKLISIKNGNGKVEYLFPQLEEVLSSTYGVIIYQEQVMKIARIIAGFDLNEADDLRKAISKKKMDILENYKKRFIEDSVNRGFDRYKVEVLYNQIEKFGEYGFNKSHTIPYAMLSYYTAYFKTNYTKEFFCSYLNSQLGIHDNLKDVAKEVNILKPDINLSDVKFTVEKDGIRYGLCNISGISVSFSNDILNERKKGKFLNILDFCYRLLEYGITKKQCQILADAGVFDSLGITRKEVVLNVDEIYSMALKKKEQKEDVCRTIFFDDKKDDVKYIQKDTKEYEILELLDMEEKMLGLKLSFPREEVLDVIKNKHIFLSEYNLVLKNGLLVKLSEIGKHKASITNILLDNVDEDNLGKLKKYILKNGGYSKVVFYKQKQKLPTKTNRYIYLSKKNIEELISIVGKNNLRIELK</sequence>
<evidence type="ECO:0000256" key="6">
    <source>
        <dbReference type="ARBA" id="ARBA00049244"/>
    </source>
</evidence>
<feature type="coiled-coil region" evidence="7">
    <location>
        <begin position="232"/>
        <end position="259"/>
    </location>
</feature>
<dbReference type="Gene3D" id="3.20.20.140">
    <property type="entry name" value="Metal-dependent hydrolases"/>
    <property type="match status" value="1"/>
</dbReference>
<dbReference type="PANTHER" id="PTHR32294">
    <property type="entry name" value="DNA POLYMERASE III SUBUNIT ALPHA"/>
    <property type="match status" value="1"/>
</dbReference>
<evidence type="ECO:0000313" key="10">
    <source>
        <dbReference type="Proteomes" id="UP000033103"/>
    </source>
</evidence>
<comment type="catalytic activity">
    <reaction evidence="6">
        <text>DNA(n) + a 2'-deoxyribonucleoside 5'-triphosphate = DNA(n+1) + diphosphate</text>
        <dbReference type="Rhea" id="RHEA:22508"/>
        <dbReference type="Rhea" id="RHEA-COMP:17339"/>
        <dbReference type="Rhea" id="RHEA-COMP:17340"/>
        <dbReference type="ChEBI" id="CHEBI:33019"/>
        <dbReference type="ChEBI" id="CHEBI:61560"/>
        <dbReference type="ChEBI" id="CHEBI:173112"/>
        <dbReference type="EC" id="2.7.7.7"/>
    </reaction>
</comment>
<dbReference type="GO" id="GO:0003887">
    <property type="term" value="F:DNA-directed DNA polymerase activity"/>
    <property type="evidence" value="ECO:0007669"/>
    <property type="project" value="UniProtKB-KW"/>
</dbReference>
<keyword evidence="2" id="KW-0808">Transferase</keyword>
<gene>
    <name evidence="9" type="ORF">VC03_04655</name>
</gene>
<evidence type="ECO:0000259" key="8">
    <source>
        <dbReference type="SMART" id="SM00481"/>
    </source>
</evidence>
<dbReference type="Pfam" id="PF07733">
    <property type="entry name" value="DNA_pol3_alpha"/>
    <property type="match status" value="2"/>
</dbReference>
<dbReference type="KEGG" id="sns:VC03_04655"/>
<dbReference type="STRING" id="187101.VC03_04655"/>
<dbReference type="Pfam" id="PF14579">
    <property type="entry name" value="HHH_6"/>
    <property type="match status" value="1"/>
</dbReference>
<evidence type="ECO:0000256" key="7">
    <source>
        <dbReference type="SAM" id="Coils"/>
    </source>
</evidence>
<proteinExistence type="predicted"/>
<evidence type="ECO:0000256" key="1">
    <source>
        <dbReference type="ARBA" id="ARBA00012417"/>
    </source>
</evidence>
<dbReference type="InterPro" id="IPR004013">
    <property type="entry name" value="PHP_dom"/>
</dbReference>
<accession>A0A0E3ZBW5</accession>